<proteinExistence type="predicted"/>
<dbReference type="GO" id="GO:0005759">
    <property type="term" value="C:mitochondrial matrix"/>
    <property type="evidence" value="ECO:0007669"/>
    <property type="project" value="UniProtKB-SubCell"/>
</dbReference>
<evidence type="ECO:0000256" key="12">
    <source>
        <dbReference type="ARBA" id="ARBA00052376"/>
    </source>
</evidence>
<evidence type="ECO:0000313" key="20">
    <source>
        <dbReference type="Proteomes" id="UP000002316"/>
    </source>
</evidence>
<dbReference type="SUPFAM" id="SSF81995">
    <property type="entry name" value="beta-sandwich domain of Sec23/24"/>
    <property type="match status" value="1"/>
</dbReference>
<evidence type="ECO:0000256" key="18">
    <source>
        <dbReference type="SAM" id="Phobius"/>
    </source>
</evidence>
<dbReference type="OrthoDB" id="276466at2759"/>
<evidence type="ECO:0000256" key="6">
    <source>
        <dbReference type="ARBA" id="ARBA00022990"/>
    </source>
</evidence>
<dbReference type="KEGG" id="tbg:TbgDal_IV5080"/>
<evidence type="ECO:0000256" key="14">
    <source>
        <dbReference type="ARBA" id="ARBA00056147"/>
    </source>
</evidence>
<evidence type="ECO:0000256" key="17">
    <source>
        <dbReference type="SAM" id="MobiDB-lite"/>
    </source>
</evidence>
<feature type="compositionally biased region" description="Basic and acidic residues" evidence="17">
    <location>
        <begin position="194"/>
        <end position="207"/>
    </location>
</feature>
<evidence type="ECO:0000256" key="4">
    <source>
        <dbReference type="ARBA" id="ARBA00022832"/>
    </source>
</evidence>
<evidence type="ECO:0000256" key="8">
    <source>
        <dbReference type="ARBA" id="ARBA00023128"/>
    </source>
</evidence>
<evidence type="ECO:0000256" key="9">
    <source>
        <dbReference type="ARBA" id="ARBA00023235"/>
    </source>
</evidence>
<dbReference type="RefSeq" id="XP_011773101.1">
    <property type="nucleotide sequence ID" value="XM_011774799.1"/>
</dbReference>
<comment type="catalytic activity">
    <reaction evidence="13">
        <text>(3Z)-octenoyl-CoA = (2E)-octenoyl-CoA</text>
        <dbReference type="Rhea" id="RHEA:46044"/>
        <dbReference type="ChEBI" id="CHEBI:62242"/>
        <dbReference type="ChEBI" id="CHEBI:85640"/>
    </reaction>
    <physiologicalReaction direction="left-to-right" evidence="13">
        <dbReference type="Rhea" id="RHEA:46045"/>
    </physiologicalReaction>
</comment>
<evidence type="ECO:0000256" key="7">
    <source>
        <dbReference type="ARBA" id="ARBA00023098"/>
    </source>
</evidence>
<comment type="function">
    <text evidence="14">Key enzyme of fatty acid beta-oxidation. Able to isomerize both 3-cis (3Z) and 3-trans (3E) double bonds into the 2-trans (2E) form in a range of enoyl-CoA species, with a preference for (3Z)-enoyl-CoAs over (3E)-enoyl-CoAs. The catalytic efficiency of this enzyme is not affected by the fatty acyl chain length.</text>
</comment>
<dbReference type="CDD" id="cd06558">
    <property type="entry name" value="crotonase-like"/>
    <property type="match status" value="1"/>
</dbReference>
<dbReference type="PANTHER" id="PTHR11941">
    <property type="entry name" value="ENOYL-COA HYDRATASE-RELATED"/>
    <property type="match status" value="1"/>
</dbReference>
<dbReference type="GeneID" id="23859964"/>
<feature type="transmembrane region" description="Helical" evidence="18">
    <location>
        <begin position="18"/>
        <end position="38"/>
    </location>
</feature>
<keyword evidence="4" id="KW-0276">Fatty acid metabolism</keyword>
<comment type="catalytic activity">
    <reaction evidence="11">
        <text>(2E)-tetradecenoyl-CoA = (3Z)-tetradecenoyl-CoA</text>
        <dbReference type="Rhea" id="RHEA:29847"/>
        <dbReference type="ChEBI" id="CHEBI:61405"/>
        <dbReference type="ChEBI" id="CHEBI:61968"/>
    </reaction>
    <physiologicalReaction direction="right-to-left" evidence="11">
        <dbReference type="Rhea" id="RHEA:29849"/>
    </physiologicalReaction>
</comment>
<feature type="compositionally biased region" description="Basic residues" evidence="17">
    <location>
        <begin position="44"/>
        <end position="57"/>
    </location>
</feature>
<dbReference type="FunFam" id="3.90.226.10:FF:000034">
    <property type="entry name" value="Enoyl-CoA delta isomerase 1"/>
    <property type="match status" value="1"/>
</dbReference>
<keyword evidence="5" id="KW-0809">Transit peptide</keyword>
<comment type="pathway">
    <text evidence="2">Lipid metabolism; fatty acid beta-oxidation.</text>
</comment>
<dbReference type="PANTHER" id="PTHR11941:SF45">
    <property type="entry name" value="ENOYL-COA DELTA ISOMERASE 1, MITOCHONDRIAL"/>
    <property type="match status" value="1"/>
</dbReference>
<comment type="catalytic activity">
    <reaction evidence="12">
        <text>(3Z)-dodecenoyl-CoA = (2E)-dodecenoyl-CoA</text>
        <dbReference type="Rhea" id="RHEA:23716"/>
        <dbReference type="ChEBI" id="CHEBI:57330"/>
        <dbReference type="ChEBI" id="CHEBI:58543"/>
        <dbReference type="EC" id="5.3.3.8"/>
    </reaction>
    <physiologicalReaction direction="left-to-right" evidence="12">
        <dbReference type="Rhea" id="RHEA:23717"/>
    </physiologicalReaction>
</comment>
<evidence type="ECO:0000256" key="2">
    <source>
        <dbReference type="ARBA" id="ARBA00005005"/>
    </source>
</evidence>
<evidence type="ECO:0000256" key="15">
    <source>
        <dbReference type="ARBA" id="ARBA00068317"/>
    </source>
</evidence>
<keyword evidence="6" id="KW-0007">Acetylation</keyword>
<evidence type="ECO:0000256" key="16">
    <source>
        <dbReference type="ARBA" id="ARBA00083575"/>
    </source>
</evidence>
<dbReference type="Gene3D" id="6.10.250.170">
    <property type="match status" value="1"/>
</dbReference>
<reference evidence="20" key="1">
    <citation type="journal article" date="2010" name="PLoS Negl. Trop. Dis.">
        <title>The genome sequence of Trypanosoma brucei gambiense, causative agent of chronic human african trypanosomiasis.</title>
        <authorList>
            <person name="Jackson A.P."/>
            <person name="Sanders M."/>
            <person name="Berry A."/>
            <person name="McQuillan J."/>
            <person name="Aslett M.A."/>
            <person name="Quail M.A."/>
            <person name="Chukualim B."/>
            <person name="Capewell P."/>
            <person name="MacLeod A."/>
            <person name="Melville S.E."/>
            <person name="Gibson W."/>
            <person name="Barry J.D."/>
            <person name="Berriman M."/>
            <person name="Hertz-Fowler C."/>
        </authorList>
    </citation>
    <scope>NUCLEOTIDE SEQUENCE [LARGE SCALE GENOMIC DNA]</scope>
    <source>
        <strain evidence="20">MHOM/CI/86/DAL972</strain>
    </source>
</reference>
<dbReference type="Gene3D" id="3.90.226.10">
    <property type="entry name" value="2-enoyl-CoA Hydratase, Chain A, domain 1"/>
    <property type="match status" value="1"/>
</dbReference>
<comment type="subcellular location">
    <subcellularLocation>
        <location evidence="1">Mitochondrion matrix</location>
    </subcellularLocation>
</comment>
<dbReference type="AlphaFoldDB" id="C9ZME0"/>
<dbReference type="EMBL" id="FN554967">
    <property type="protein sequence ID" value="CBH10813.1"/>
    <property type="molecule type" value="Genomic_DNA"/>
</dbReference>
<name>C9ZME0_TRYB9</name>
<dbReference type="Pfam" id="PF00378">
    <property type="entry name" value="ECH_1"/>
    <property type="match status" value="1"/>
</dbReference>
<feature type="compositionally biased region" description="Low complexity" evidence="17">
    <location>
        <begin position="133"/>
        <end position="181"/>
    </location>
</feature>
<comment type="subunit">
    <text evidence="3">Homotrimer.</text>
</comment>
<keyword evidence="7" id="KW-0443">Lipid metabolism</keyword>
<evidence type="ECO:0000313" key="19">
    <source>
        <dbReference type="EMBL" id="CBH10813.1"/>
    </source>
</evidence>
<gene>
    <name evidence="19" type="ORF">TbgDal_IV5080</name>
</gene>
<dbReference type="InterPro" id="IPR029045">
    <property type="entry name" value="ClpP/crotonase-like_dom_sf"/>
</dbReference>
<keyword evidence="18" id="KW-0812">Transmembrane</keyword>
<dbReference type="InterPro" id="IPR001753">
    <property type="entry name" value="Enoyl-CoA_hydra/iso"/>
</dbReference>
<comment type="catalytic activity">
    <reaction evidence="10">
        <text>(3Z)-decenoyl-CoA = (2E)-decenoyl-CoA</text>
        <dbReference type="Rhea" id="RHEA:77195"/>
        <dbReference type="ChEBI" id="CHEBI:61406"/>
        <dbReference type="ChEBI" id="CHEBI:195601"/>
    </reaction>
    <physiologicalReaction direction="left-to-right" evidence="10">
        <dbReference type="Rhea" id="RHEA:77196"/>
    </physiologicalReaction>
</comment>
<feature type="region of interest" description="Disordered" evidence="17">
    <location>
        <begin position="44"/>
        <end position="68"/>
    </location>
</feature>
<accession>C9ZME0</accession>
<evidence type="ECO:0000256" key="13">
    <source>
        <dbReference type="ARBA" id="ARBA00052542"/>
    </source>
</evidence>
<keyword evidence="8" id="KW-0496">Mitochondrion</keyword>
<evidence type="ECO:0000256" key="11">
    <source>
        <dbReference type="ARBA" id="ARBA00051293"/>
    </source>
</evidence>
<dbReference type="VEuPathDB" id="TriTrypDB:Tbg972.4.5080"/>
<dbReference type="GO" id="GO:0006635">
    <property type="term" value="P:fatty acid beta-oxidation"/>
    <property type="evidence" value="ECO:0007669"/>
    <property type="project" value="TreeGrafter"/>
</dbReference>
<dbReference type="SUPFAM" id="SSF52096">
    <property type="entry name" value="ClpP/crotonase"/>
    <property type="match status" value="1"/>
</dbReference>
<organism evidence="19 20">
    <name type="scientific">Trypanosoma brucei gambiense (strain MHOM/CI/86/DAL972)</name>
    <dbReference type="NCBI Taxonomy" id="679716"/>
    <lineage>
        <taxon>Eukaryota</taxon>
        <taxon>Discoba</taxon>
        <taxon>Euglenozoa</taxon>
        <taxon>Kinetoplastea</taxon>
        <taxon>Metakinetoplastina</taxon>
        <taxon>Trypanosomatida</taxon>
        <taxon>Trypanosomatidae</taxon>
        <taxon>Trypanosoma</taxon>
    </lineage>
</organism>
<feature type="region of interest" description="Disordered" evidence="17">
    <location>
        <begin position="112"/>
        <end position="207"/>
    </location>
</feature>
<evidence type="ECO:0000256" key="1">
    <source>
        <dbReference type="ARBA" id="ARBA00004305"/>
    </source>
</evidence>
<sequence length="471" mass="53660">MGAQSPTASLPTQPFLDFFLPSSLFLFLFRVCLFVCLFTTRREHHRHKTHTHTKHKNKVEEEKKTSSDQVVMRRNVLSSLNRSSSVLIVNIGTSGVVPAAAVASRLQTTFHGPPGNVPPNFRAPPLRGAAPTQHQMSPQQQQFYQQQHMQQQEFHQQQQHMQQQQFHQQQHMQQQQQPQMHSSAVGTEAEDDFEPPRKPSEPPRLLRLDTSDRGITTVALSRAPVNSLSLELFEEFNSWMLWLGSDESCKAIILTSSIPTVFSAGLDMSEMHNPEPERLRRFWKSFQETWLILNSFPKPIIGAISGNSPAGGCVLALGCDSRVMVRHPADKPDRPYRIGLNETKLGITTPPWVIPAYAYVLGSRRAERMLQLGETPTADEALRMGLVDLVVDGEHQLREAAVKEVERFLSVPQQSRWMSRDMLRREFLQFIGSEEDREYDTQFFVELMMNPEVQKSLEAFTARLKGKAVRK</sequence>
<dbReference type="Proteomes" id="UP000002316">
    <property type="component" value="Chromosome 4"/>
</dbReference>
<evidence type="ECO:0000256" key="3">
    <source>
        <dbReference type="ARBA" id="ARBA00011233"/>
    </source>
</evidence>
<keyword evidence="9 19" id="KW-0413">Isomerase</keyword>
<keyword evidence="18" id="KW-1133">Transmembrane helix</keyword>
<evidence type="ECO:0000256" key="10">
    <source>
        <dbReference type="ARBA" id="ARBA00050938"/>
    </source>
</evidence>
<dbReference type="GO" id="GO:0004165">
    <property type="term" value="F:delta(3)-delta(2)-enoyl-CoA isomerase activity"/>
    <property type="evidence" value="ECO:0007669"/>
    <property type="project" value="UniProtKB-EC"/>
</dbReference>
<evidence type="ECO:0000256" key="5">
    <source>
        <dbReference type="ARBA" id="ARBA00022946"/>
    </source>
</evidence>
<protein>
    <recommendedName>
        <fullName evidence="15">Enoyl-CoA delta isomerase 1, mitochondrial</fullName>
    </recommendedName>
    <alternativeName>
        <fullName evidence="16">3,2-trans-enoyl-CoA isomerase</fullName>
    </alternativeName>
</protein>
<keyword evidence="18" id="KW-0472">Membrane</keyword>